<dbReference type="InterPro" id="IPR001509">
    <property type="entry name" value="Epimerase_deHydtase"/>
</dbReference>
<dbReference type="AlphaFoldDB" id="R7ZP61"/>
<dbReference type="Gene3D" id="3.40.50.720">
    <property type="entry name" value="NAD(P)-binding Rossmann-like Domain"/>
    <property type="match status" value="1"/>
</dbReference>
<dbReference type="EC" id="5.1.3.2" evidence="3"/>
<dbReference type="PATRIC" id="fig|1288963.3.peg.3638"/>
<dbReference type="PANTHER" id="PTHR43000">
    <property type="entry name" value="DTDP-D-GLUCOSE 4,6-DEHYDRATASE-RELATED"/>
    <property type="match status" value="1"/>
</dbReference>
<dbReference type="GO" id="GO:0003978">
    <property type="term" value="F:UDP-glucose 4-epimerase activity"/>
    <property type="evidence" value="ECO:0007669"/>
    <property type="project" value="UniProtKB-EC"/>
</dbReference>
<dbReference type="RefSeq" id="WP_010855778.1">
    <property type="nucleotide sequence ID" value="NZ_AQHR01000094.1"/>
</dbReference>
<keyword evidence="3" id="KW-0413">Isomerase</keyword>
<name>R7ZP61_9BACT</name>
<gene>
    <name evidence="3" type="ORF">ADIS_3647</name>
</gene>
<dbReference type="SUPFAM" id="SSF51735">
    <property type="entry name" value="NAD(P)-binding Rossmann-fold domains"/>
    <property type="match status" value="1"/>
</dbReference>
<dbReference type="EMBL" id="AQHR01000094">
    <property type="protein sequence ID" value="EON75890.1"/>
    <property type="molecule type" value="Genomic_DNA"/>
</dbReference>
<evidence type="ECO:0000313" key="4">
    <source>
        <dbReference type="Proteomes" id="UP000013909"/>
    </source>
</evidence>
<dbReference type="InterPro" id="IPR036291">
    <property type="entry name" value="NAD(P)-bd_dom_sf"/>
</dbReference>
<evidence type="ECO:0000313" key="3">
    <source>
        <dbReference type="EMBL" id="EON75890.1"/>
    </source>
</evidence>
<evidence type="ECO:0000256" key="1">
    <source>
        <dbReference type="ARBA" id="ARBA00007637"/>
    </source>
</evidence>
<organism evidence="3 4">
    <name type="scientific">Lunatimonas lonarensis</name>
    <dbReference type="NCBI Taxonomy" id="1232681"/>
    <lineage>
        <taxon>Bacteria</taxon>
        <taxon>Pseudomonadati</taxon>
        <taxon>Bacteroidota</taxon>
        <taxon>Cytophagia</taxon>
        <taxon>Cytophagales</taxon>
        <taxon>Cyclobacteriaceae</taxon>
    </lineage>
</organism>
<evidence type="ECO:0000259" key="2">
    <source>
        <dbReference type="Pfam" id="PF01370"/>
    </source>
</evidence>
<dbReference type="Pfam" id="PF01370">
    <property type="entry name" value="Epimerase"/>
    <property type="match status" value="1"/>
</dbReference>
<comment type="similarity">
    <text evidence="1">Belongs to the NAD(P)-dependent epimerase/dehydratase family.</text>
</comment>
<proteinExistence type="inferred from homology"/>
<feature type="domain" description="NAD-dependent epimerase/dehydratase" evidence="2">
    <location>
        <begin position="4"/>
        <end position="204"/>
    </location>
</feature>
<sequence>MKNALITGKNGFLGSILAKALINGGVSVTGLGRSDVHLPVDISSPFSFPPGSQFDTIVHSAGKAHVVPRTHEEEREFYQVNLEGTKNLCAAIEQLPTKPEAFIFISTVAVYGKDSGERIHEDTPLQGSTPYAKSKILAEEWLQNWADKNNVTLSILRLPLVAGPQPPGNLGAMINGIKTGRYASIGMASSRKSIVWAEDIAGIVPQLAKVGGIYNLTDGYHPSFGELEQAIAGVLGKKPPFKVPMIVAKGLGLLGDMLGSRFPVNSDKIKKITSSLTFDDKRARKSLGWNPTEVLDKVGEMVG</sequence>
<dbReference type="Proteomes" id="UP000013909">
    <property type="component" value="Unassembled WGS sequence"/>
</dbReference>
<comment type="caution">
    <text evidence="3">The sequence shown here is derived from an EMBL/GenBank/DDBJ whole genome shotgun (WGS) entry which is preliminary data.</text>
</comment>
<dbReference type="STRING" id="1232681.ADIS_3647"/>
<reference evidence="3 4" key="1">
    <citation type="submission" date="2013-02" db="EMBL/GenBank/DDBJ databases">
        <title>A novel strain isolated from Lonar lake, Maharashtra, India.</title>
        <authorList>
            <person name="Singh A."/>
        </authorList>
    </citation>
    <scope>NUCLEOTIDE SEQUENCE [LARGE SCALE GENOMIC DNA]</scope>
    <source>
        <strain evidence="3 4">AK24</strain>
    </source>
</reference>
<dbReference type="OrthoDB" id="1490291at2"/>
<keyword evidence="4" id="KW-1185">Reference proteome</keyword>
<accession>R7ZP61</accession>
<protein>
    <submittedName>
        <fullName evidence="3">UDP-glucose 4-epimerase</fullName>
        <ecNumber evidence="3">5.1.3.2</ecNumber>
    </submittedName>
</protein>